<evidence type="ECO:0000313" key="5">
    <source>
        <dbReference type="WBParaSite" id="Gr19_v10_g3630.t1"/>
    </source>
</evidence>
<dbReference type="InterPro" id="IPR012337">
    <property type="entry name" value="RNaseH-like_sf"/>
</dbReference>
<feature type="transmembrane region" description="Helical" evidence="2">
    <location>
        <begin position="226"/>
        <end position="246"/>
    </location>
</feature>
<organism evidence="4 5">
    <name type="scientific">Globodera rostochiensis</name>
    <name type="common">Golden nematode worm</name>
    <name type="synonym">Heterodera rostochiensis</name>
    <dbReference type="NCBI Taxonomy" id="31243"/>
    <lineage>
        <taxon>Eukaryota</taxon>
        <taxon>Metazoa</taxon>
        <taxon>Ecdysozoa</taxon>
        <taxon>Nematoda</taxon>
        <taxon>Chromadorea</taxon>
        <taxon>Rhabditida</taxon>
        <taxon>Tylenchina</taxon>
        <taxon>Tylenchomorpha</taxon>
        <taxon>Tylenchoidea</taxon>
        <taxon>Heteroderidae</taxon>
        <taxon>Heteroderinae</taxon>
        <taxon>Globodera</taxon>
    </lineage>
</organism>
<dbReference type="SUPFAM" id="SSF53098">
    <property type="entry name" value="Ribonuclease H-like"/>
    <property type="match status" value="1"/>
</dbReference>
<dbReference type="Proteomes" id="UP000887572">
    <property type="component" value="Unplaced"/>
</dbReference>
<evidence type="ECO:0000259" key="3">
    <source>
        <dbReference type="Pfam" id="PF05699"/>
    </source>
</evidence>
<reference evidence="5" key="1">
    <citation type="submission" date="2022-11" db="UniProtKB">
        <authorList>
            <consortium name="WormBaseParasite"/>
        </authorList>
    </citation>
    <scope>IDENTIFICATION</scope>
</reference>
<evidence type="ECO:0000256" key="2">
    <source>
        <dbReference type="SAM" id="Phobius"/>
    </source>
</evidence>
<dbReference type="AlphaFoldDB" id="A0A914HQX0"/>
<feature type="compositionally biased region" description="Basic and acidic residues" evidence="1">
    <location>
        <begin position="419"/>
        <end position="434"/>
    </location>
</feature>
<name>A0A914HQX0_GLORO</name>
<keyword evidence="4" id="KW-1185">Reference proteome</keyword>
<keyword evidence="2" id="KW-1133">Transmembrane helix</keyword>
<dbReference type="Pfam" id="PF05699">
    <property type="entry name" value="Dimer_Tnp_hAT"/>
    <property type="match status" value="1"/>
</dbReference>
<dbReference type="InterPro" id="IPR008906">
    <property type="entry name" value="HATC_C_dom"/>
</dbReference>
<feature type="region of interest" description="Disordered" evidence="1">
    <location>
        <begin position="402"/>
        <end position="434"/>
    </location>
</feature>
<protein>
    <submittedName>
        <fullName evidence="5">HAT C-terminal dimerisation domain-containing protein</fullName>
    </submittedName>
</protein>
<accession>A0A914HQX0</accession>
<sequence length="502" mass="56430">MLGFRYFSVTLCERDSSIAVQIAIASILLGELTEKNYPIIEEEQRKLISEIRERFSNLESKRIYAVAHYLDPRFKDQFVPNRLEFVSKIHSWIKRTFCCQPIVEKWKADLQPLDSDPFNYWKENEKMFPILSPIVRRYLSAQATSVETSRFVDDCCCASAQRFIGSITVAQWGIMGAMLMRMGGAWAGPARSASSHFSFKSLPPLRREDMTDPFNAPFVPEHRRHLLLLLLVLLMLVVLLGMQEFIVVNEAGARVSGINLSEKCGRDCCSEVWTCEWIRDCFDSAYVDSDSDIRRKAFVEKELCRSEEQTVRMGREKGGGRVRVPVIEKMNTTVICFELRDLEALGGDRTEATGDRQVEARGDSIPHSSSLQQAFISSKRFNNIHESIDMARAIGKVLMIGGGGRGEDGQKGGAESGDGPERRERDGSFFGEERTDSCRSESAAIAFAPPRIPPSGRKFRAAKFGPQVSGCKIRAASFGLQNSGRKFRGRKIRAASFALPFK</sequence>
<proteinExistence type="predicted"/>
<dbReference type="GO" id="GO:0046983">
    <property type="term" value="F:protein dimerization activity"/>
    <property type="evidence" value="ECO:0007669"/>
    <property type="project" value="InterPro"/>
</dbReference>
<evidence type="ECO:0000313" key="4">
    <source>
        <dbReference type="Proteomes" id="UP000887572"/>
    </source>
</evidence>
<evidence type="ECO:0000256" key="1">
    <source>
        <dbReference type="SAM" id="MobiDB-lite"/>
    </source>
</evidence>
<dbReference type="WBParaSite" id="Gr19_v10_g3630.t1">
    <property type="protein sequence ID" value="Gr19_v10_g3630.t1"/>
    <property type="gene ID" value="Gr19_v10_g3630"/>
</dbReference>
<keyword evidence="2" id="KW-0472">Membrane</keyword>
<feature type="domain" description="HAT C-terminal dimerisation" evidence="3">
    <location>
        <begin position="113"/>
        <end position="151"/>
    </location>
</feature>
<keyword evidence="2" id="KW-0812">Transmembrane</keyword>